<feature type="domain" description="Sulfatase N-terminal" evidence="5">
    <location>
        <begin position="24"/>
        <end position="339"/>
    </location>
</feature>
<proteinExistence type="inferred from homology"/>
<dbReference type="EMBL" id="VTAV01000003">
    <property type="protein sequence ID" value="TYR37125.1"/>
    <property type="molecule type" value="Genomic_DNA"/>
</dbReference>
<evidence type="ECO:0000313" key="6">
    <source>
        <dbReference type="EMBL" id="TYR37125.1"/>
    </source>
</evidence>
<dbReference type="GO" id="GO:0004065">
    <property type="term" value="F:arylsulfatase activity"/>
    <property type="evidence" value="ECO:0007669"/>
    <property type="project" value="TreeGrafter"/>
</dbReference>
<keyword evidence="3 6" id="KW-0378">Hydrolase</keyword>
<evidence type="ECO:0000256" key="1">
    <source>
        <dbReference type="ARBA" id="ARBA00008779"/>
    </source>
</evidence>
<dbReference type="Proteomes" id="UP000322362">
    <property type="component" value="Unassembled WGS sequence"/>
</dbReference>
<organism evidence="6 7">
    <name type="scientific">Sphingobacterium phlebotomi</name>
    <dbReference type="NCBI Taxonomy" id="2605433"/>
    <lineage>
        <taxon>Bacteria</taxon>
        <taxon>Pseudomonadati</taxon>
        <taxon>Bacteroidota</taxon>
        <taxon>Sphingobacteriia</taxon>
        <taxon>Sphingobacteriales</taxon>
        <taxon>Sphingobacteriaceae</taxon>
        <taxon>Sphingobacterium</taxon>
    </lineage>
</organism>
<keyword evidence="2" id="KW-0479">Metal-binding</keyword>
<name>A0A5D4HC66_9SPHI</name>
<evidence type="ECO:0000256" key="4">
    <source>
        <dbReference type="ARBA" id="ARBA00022837"/>
    </source>
</evidence>
<comment type="caution">
    <text evidence="6">The sequence shown here is derived from an EMBL/GenBank/DDBJ whole genome shotgun (WGS) entry which is preliminary data.</text>
</comment>
<protein>
    <submittedName>
        <fullName evidence="6">Sulfatase-like hydrolase/transferase</fullName>
    </submittedName>
</protein>
<dbReference type="GO" id="GO:0016740">
    <property type="term" value="F:transferase activity"/>
    <property type="evidence" value="ECO:0007669"/>
    <property type="project" value="UniProtKB-KW"/>
</dbReference>
<accession>A0A5D4HC66</accession>
<dbReference type="Gene3D" id="3.30.1120.10">
    <property type="match status" value="1"/>
</dbReference>
<dbReference type="Gene3D" id="3.40.720.10">
    <property type="entry name" value="Alkaline Phosphatase, subunit A"/>
    <property type="match status" value="1"/>
</dbReference>
<evidence type="ECO:0000256" key="2">
    <source>
        <dbReference type="ARBA" id="ARBA00022723"/>
    </source>
</evidence>
<sequence length="461" mass="51843">MCTLHILLFTYTVSANTTPSVDPPNIIVILSDDGGYGDFGCYGSKDVHTPHIDDLAKHGVRFTNSYVTASVCSPSRAGLLTGQYQQRFGFDHNPSTLPTAGFSQEDVGLDTNQKTIANYLQTNGYTTIAIGKWHLGDLAPYHPRNRGFDHFYGFLGGSRSYYPIAPEKTTDLSTLYDDDHIIPEDSIRYLTDDLTDKAITYINRYRKSPFFMYLAFNAVHTPMDVKPETLQKYAHVGDPLRRQFLALIDDMDSSIGRIVAKLKEENLYENTLIIFLNDNGGAVNNGSDNGFLRGLKGSKWEGGIKVPLLMQWPRKLPQDTVCDALVSSLDILPTAVSAASDLLSPNVVTDGINLFDVLNKETAHSFLFWRRGIAKAVRHQDWKLIKVADNPLLLFDLSEDPGESRNIAATHPNIAHMLLQKLDQWEQQLQNPRWDSSYGNENQILKHRMEVIGREMEKQYP</sequence>
<keyword evidence="7" id="KW-1185">Reference proteome</keyword>
<dbReference type="AlphaFoldDB" id="A0A5D4HC66"/>
<dbReference type="PROSITE" id="PS00523">
    <property type="entry name" value="SULFATASE_1"/>
    <property type="match status" value="1"/>
</dbReference>
<dbReference type="GO" id="GO:0046872">
    <property type="term" value="F:metal ion binding"/>
    <property type="evidence" value="ECO:0007669"/>
    <property type="project" value="UniProtKB-KW"/>
</dbReference>
<reference evidence="6 7" key="1">
    <citation type="submission" date="2019-08" db="EMBL/GenBank/DDBJ databases">
        <title>Phlebobacter frassis gen. nov. sp. nov., a new member of family Sphingobacteriaceae isolated from sand fly rearing media.</title>
        <authorList>
            <person name="Kakumanu M.L."/>
            <person name="Marayati B.F."/>
            <person name="Wada-Katsumata A."/>
            <person name="Wasserberg G."/>
            <person name="Schal C."/>
            <person name="Apperson C.S."/>
            <person name="Ponnusamy L."/>
        </authorList>
    </citation>
    <scope>NUCLEOTIDE SEQUENCE [LARGE SCALE GENOMIC DNA]</scope>
    <source>
        <strain evidence="6 7">SSI9</strain>
    </source>
</reference>
<evidence type="ECO:0000256" key="3">
    <source>
        <dbReference type="ARBA" id="ARBA00022801"/>
    </source>
</evidence>
<dbReference type="SUPFAM" id="SSF53649">
    <property type="entry name" value="Alkaline phosphatase-like"/>
    <property type="match status" value="1"/>
</dbReference>
<keyword evidence="4" id="KW-0106">Calcium</keyword>
<dbReference type="PROSITE" id="PS00149">
    <property type="entry name" value="SULFATASE_2"/>
    <property type="match status" value="1"/>
</dbReference>
<dbReference type="PANTHER" id="PTHR42693:SF53">
    <property type="entry name" value="ENDO-4-O-SULFATASE"/>
    <property type="match status" value="1"/>
</dbReference>
<gene>
    <name evidence="6" type="ORF">FXV77_07265</name>
</gene>
<dbReference type="PANTHER" id="PTHR42693">
    <property type="entry name" value="ARYLSULFATASE FAMILY MEMBER"/>
    <property type="match status" value="1"/>
</dbReference>
<keyword evidence="6" id="KW-0808">Transferase</keyword>
<comment type="similarity">
    <text evidence="1">Belongs to the sulfatase family.</text>
</comment>
<dbReference type="InterPro" id="IPR000917">
    <property type="entry name" value="Sulfatase_N"/>
</dbReference>
<dbReference type="InterPro" id="IPR050738">
    <property type="entry name" value="Sulfatase"/>
</dbReference>
<dbReference type="InterPro" id="IPR024607">
    <property type="entry name" value="Sulfatase_CS"/>
</dbReference>
<dbReference type="Pfam" id="PF00884">
    <property type="entry name" value="Sulfatase"/>
    <property type="match status" value="1"/>
</dbReference>
<dbReference type="InterPro" id="IPR017850">
    <property type="entry name" value="Alkaline_phosphatase_core_sf"/>
</dbReference>
<evidence type="ECO:0000313" key="7">
    <source>
        <dbReference type="Proteomes" id="UP000322362"/>
    </source>
</evidence>
<evidence type="ECO:0000259" key="5">
    <source>
        <dbReference type="Pfam" id="PF00884"/>
    </source>
</evidence>